<reference evidence="6 7" key="1">
    <citation type="submission" date="2018-07" db="EMBL/GenBank/DDBJ databases">
        <title>Genomic Encyclopedia of Type Strains, Phase IV (KMG-IV): sequencing the most valuable type-strain genomes for metagenomic binning, comparative biology and taxonomic classification.</title>
        <authorList>
            <person name="Goeker M."/>
        </authorList>
    </citation>
    <scope>NUCLEOTIDE SEQUENCE [LARGE SCALE GENOMIC DNA]</scope>
    <source>
        <strain evidence="6 7">DSM 44952</strain>
    </source>
</reference>
<sequence>MPQSTTWNARHSTRFRWLGVLLATALLLAACGTGADRPESLPADLTADVDRIVQSRMAAGMIPGAWVSIVDADRGTYTRAYGQADLGAGRAATAGDHYRIGSVTKTFTATAVLRLVDQQRLSLDDPLERYIPAIPYGDTIRLADLLGMRSGVYDYTSDPEFVAAADADPPMTGWRPDDPLRIIAAHPDEARPPRTETVYDNANYFLLGRVVERVTGRPIGEVLDDLAAELGLAETSYPADDRLPDPAARGYAYEGTEPVDVTDRTPPTTYNAAGAMVSTISDMTKYARMLARGELLSPQARSARAQFTELGNSEYGLGLLRIGAWVGHNGAVAGYRTMVAHLPHRDVSIAVAVNQYSSPDQFEMGADDIWAAVVDKLYPETTGDGPPPAPAPRPAVPAAPDLQAGLRRTLDPAVAAADKPFTVADAARDPQLVTRLADAFGDSGATIRVDRVTDLGDSVVATATMEFQGRPMLVNFPLVPRDNAWRIPTDWACRSVPNPGASPACG</sequence>
<dbReference type="SUPFAM" id="SSF56601">
    <property type="entry name" value="beta-lactamase/transpeptidase-like"/>
    <property type="match status" value="1"/>
</dbReference>
<dbReference type="OrthoDB" id="3174977at2"/>
<feature type="domain" description="Beta-lactamase-related" evidence="4">
    <location>
        <begin position="49"/>
        <end position="370"/>
    </location>
</feature>
<gene>
    <name evidence="6" type="ORF">DFR68_11517</name>
</gene>
<dbReference type="EMBL" id="QQAZ01000015">
    <property type="protein sequence ID" value="RDI44865.1"/>
    <property type="molecule type" value="Genomic_DNA"/>
</dbReference>
<comment type="similarity">
    <text evidence="2">Belongs to the MTB12 family.</text>
</comment>
<evidence type="ECO:0000256" key="1">
    <source>
        <dbReference type="ARBA" id="ARBA00022729"/>
    </source>
</evidence>
<dbReference type="RefSeq" id="WP_068031505.1">
    <property type="nucleotide sequence ID" value="NZ_QQAZ01000015.1"/>
</dbReference>
<evidence type="ECO:0000259" key="5">
    <source>
        <dbReference type="Pfam" id="PF26580"/>
    </source>
</evidence>
<feature type="domain" description="Low molecular weight antigen MTB12-like C-terminal" evidence="5">
    <location>
        <begin position="395"/>
        <end position="496"/>
    </location>
</feature>
<dbReference type="AlphaFoldDB" id="A0A370GMB4"/>
<feature type="region of interest" description="Disordered" evidence="3">
    <location>
        <begin position="380"/>
        <end position="399"/>
    </location>
</feature>
<evidence type="ECO:0000256" key="3">
    <source>
        <dbReference type="SAM" id="MobiDB-lite"/>
    </source>
</evidence>
<protein>
    <submittedName>
        <fullName evidence="6">D-alanyl-D-alanine carboxypeptidase</fullName>
    </submittedName>
</protein>
<keyword evidence="1" id="KW-0732">Signal</keyword>
<dbReference type="Proteomes" id="UP000255355">
    <property type="component" value="Unassembled WGS sequence"/>
</dbReference>
<keyword evidence="6" id="KW-0378">Hydrolase</keyword>
<dbReference type="InterPro" id="IPR058644">
    <property type="entry name" value="Mtb12-like_C"/>
</dbReference>
<dbReference type="Pfam" id="PF00144">
    <property type="entry name" value="Beta-lactamase"/>
    <property type="match status" value="1"/>
</dbReference>
<evidence type="ECO:0000313" key="7">
    <source>
        <dbReference type="Proteomes" id="UP000255355"/>
    </source>
</evidence>
<comment type="caution">
    <text evidence="6">The sequence shown here is derived from an EMBL/GenBank/DDBJ whole genome shotgun (WGS) entry which is preliminary data.</text>
</comment>
<feature type="compositionally biased region" description="Pro residues" evidence="3">
    <location>
        <begin position="385"/>
        <end position="397"/>
    </location>
</feature>
<evidence type="ECO:0000256" key="2">
    <source>
        <dbReference type="ARBA" id="ARBA00093774"/>
    </source>
</evidence>
<keyword evidence="6" id="KW-0121">Carboxypeptidase</keyword>
<dbReference type="InterPro" id="IPR001466">
    <property type="entry name" value="Beta-lactam-related"/>
</dbReference>
<dbReference type="InterPro" id="IPR050491">
    <property type="entry name" value="AmpC-like"/>
</dbReference>
<keyword evidence="7" id="KW-1185">Reference proteome</keyword>
<accession>A0A370GMB4</accession>
<dbReference type="PANTHER" id="PTHR46825">
    <property type="entry name" value="D-ALANYL-D-ALANINE-CARBOXYPEPTIDASE/ENDOPEPTIDASE AMPH"/>
    <property type="match status" value="1"/>
</dbReference>
<dbReference type="Gene3D" id="3.40.710.10">
    <property type="entry name" value="DD-peptidase/beta-lactamase superfamily"/>
    <property type="match status" value="1"/>
</dbReference>
<proteinExistence type="inferred from homology"/>
<keyword evidence="6" id="KW-0645">Protease</keyword>
<dbReference type="STRING" id="1210089.GCA_001613165_07544"/>
<dbReference type="GO" id="GO:0004180">
    <property type="term" value="F:carboxypeptidase activity"/>
    <property type="evidence" value="ECO:0007669"/>
    <property type="project" value="UniProtKB-KW"/>
</dbReference>
<dbReference type="PANTHER" id="PTHR46825:SF7">
    <property type="entry name" value="D-ALANYL-D-ALANINE CARBOXYPEPTIDASE"/>
    <property type="match status" value="1"/>
</dbReference>
<name>A0A370GMB4_9NOCA</name>
<evidence type="ECO:0000313" key="6">
    <source>
        <dbReference type="EMBL" id="RDI44865.1"/>
    </source>
</evidence>
<organism evidence="6 7">
    <name type="scientific">Nocardia mexicana</name>
    <dbReference type="NCBI Taxonomy" id="279262"/>
    <lineage>
        <taxon>Bacteria</taxon>
        <taxon>Bacillati</taxon>
        <taxon>Actinomycetota</taxon>
        <taxon>Actinomycetes</taxon>
        <taxon>Mycobacteriales</taxon>
        <taxon>Nocardiaceae</taxon>
        <taxon>Nocardia</taxon>
    </lineage>
</organism>
<dbReference type="Pfam" id="PF26580">
    <property type="entry name" value="Mtb12_C"/>
    <property type="match status" value="1"/>
</dbReference>
<evidence type="ECO:0000259" key="4">
    <source>
        <dbReference type="Pfam" id="PF00144"/>
    </source>
</evidence>
<dbReference type="InterPro" id="IPR012338">
    <property type="entry name" value="Beta-lactam/transpept-like"/>
</dbReference>